<dbReference type="AlphaFoldDB" id="A0A080Z200"/>
<name>A0A080Z200_PHYNI</name>
<proteinExistence type="predicted"/>
<feature type="non-terminal residue" evidence="1">
    <location>
        <position position="1"/>
    </location>
</feature>
<evidence type="ECO:0000313" key="1">
    <source>
        <dbReference type="EMBL" id="ETO60661.1"/>
    </source>
</evidence>
<evidence type="ECO:0000313" key="2">
    <source>
        <dbReference type="Proteomes" id="UP000028582"/>
    </source>
</evidence>
<dbReference type="Proteomes" id="UP000028582">
    <property type="component" value="Unassembled WGS sequence"/>
</dbReference>
<gene>
    <name evidence="1" type="ORF">F444_21172</name>
</gene>
<protein>
    <submittedName>
        <fullName evidence="1">Uncharacterized protein</fullName>
    </submittedName>
</protein>
<organism evidence="1 2">
    <name type="scientific">Phytophthora nicotianae P1976</name>
    <dbReference type="NCBI Taxonomy" id="1317066"/>
    <lineage>
        <taxon>Eukaryota</taxon>
        <taxon>Sar</taxon>
        <taxon>Stramenopiles</taxon>
        <taxon>Oomycota</taxon>
        <taxon>Peronosporomycetes</taxon>
        <taxon>Peronosporales</taxon>
        <taxon>Peronosporaceae</taxon>
        <taxon>Phytophthora</taxon>
    </lineage>
</organism>
<sequence length="124" mass="13947">AAHCAPVYGSPGVYLSSNRWKMCKLSATYKLRPARPTRFQLLHQCQRVQHVVGGRREEMMLVSTVSGLISMPGIMKMSCATACAFVWSSTRWSDWFSSAYSPVEAVIPPWSMPPQRDFCSDLSR</sequence>
<reference evidence="1 2" key="1">
    <citation type="submission" date="2013-11" db="EMBL/GenBank/DDBJ databases">
        <title>The Genome Sequence of Phytophthora parasitica P1976.</title>
        <authorList>
            <consortium name="The Broad Institute Genomics Platform"/>
            <person name="Russ C."/>
            <person name="Tyler B."/>
            <person name="Panabieres F."/>
            <person name="Shan W."/>
            <person name="Tripathy S."/>
            <person name="Grunwald N."/>
            <person name="Machado M."/>
            <person name="Johnson C.S."/>
            <person name="Walker B."/>
            <person name="Young S."/>
            <person name="Zeng Q."/>
            <person name="Gargeya S."/>
            <person name="Fitzgerald M."/>
            <person name="Haas B."/>
            <person name="Abouelleil A."/>
            <person name="Allen A.W."/>
            <person name="Alvarado L."/>
            <person name="Arachchi H.M."/>
            <person name="Berlin A.M."/>
            <person name="Chapman S.B."/>
            <person name="Gainer-Dewar J."/>
            <person name="Goldberg J."/>
            <person name="Griggs A."/>
            <person name="Gujja S."/>
            <person name="Hansen M."/>
            <person name="Howarth C."/>
            <person name="Imamovic A."/>
            <person name="Ireland A."/>
            <person name="Larimer J."/>
            <person name="McCowan C."/>
            <person name="Murphy C."/>
            <person name="Pearson M."/>
            <person name="Poon T.W."/>
            <person name="Priest M."/>
            <person name="Roberts A."/>
            <person name="Saif S."/>
            <person name="Shea T."/>
            <person name="Sisk P."/>
            <person name="Sykes S."/>
            <person name="Wortman J."/>
            <person name="Nusbaum C."/>
            <person name="Birren B."/>
        </authorList>
    </citation>
    <scope>NUCLEOTIDE SEQUENCE [LARGE SCALE GENOMIC DNA]</scope>
    <source>
        <strain evidence="1 2">P1976</strain>
    </source>
</reference>
<dbReference type="EMBL" id="ANJA01003902">
    <property type="protein sequence ID" value="ETO60661.1"/>
    <property type="molecule type" value="Genomic_DNA"/>
</dbReference>
<accession>A0A080Z200</accession>
<comment type="caution">
    <text evidence="1">The sequence shown here is derived from an EMBL/GenBank/DDBJ whole genome shotgun (WGS) entry which is preliminary data.</text>
</comment>